<organism evidence="1 2">
    <name type="scientific">Mycobacterium branderi</name>
    <dbReference type="NCBI Taxonomy" id="43348"/>
    <lineage>
        <taxon>Bacteria</taxon>
        <taxon>Bacillati</taxon>
        <taxon>Actinomycetota</taxon>
        <taxon>Actinomycetes</taxon>
        <taxon>Mycobacteriales</taxon>
        <taxon>Mycobacteriaceae</taxon>
        <taxon>Mycobacterium</taxon>
    </lineage>
</organism>
<evidence type="ECO:0000313" key="1">
    <source>
        <dbReference type="EMBL" id="BBZ13690.1"/>
    </source>
</evidence>
<protein>
    <submittedName>
        <fullName evidence="1">Lipoprotein LppJ</fullName>
    </submittedName>
</protein>
<dbReference type="RefSeq" id="WP_179966399.1">
    <property type="nucleotide sequence ID" value="NZ_AP022606.1"/>
</dbReference>
<dbReference type="Proteomes" id="UP000467379">
    <property type="component" value="Chromosome"/>
</dbReference>
<keyword evidence="2" id="KW-1185">Reference proteome</keyword>
<name>A0ABM7KRL1_9MYCO</name>
<dbReference type="EMBL" id="AP022606">
    <property type="protein sequence ID" value="BBZ13690.1"/>
    <property type="molecule type" value="Genomic_DNA"/>
</dbReference>
<evidence type="ECO:0000313" key="2">
    <source>
        <dbReference type="Proteomes" id="UP000467379"/>
    </source>
</evidence>
<reference evidence="1 2" key="1">
    <citation type="journal article" date="2019" name="Emerg. Microbes Infect.">
        <title>Comprehensive subspecies identification of 175 nontuberculous mycobacteria species based on 7547 genomic profiles.</title>
        <authorList>
            <person name="Matsumoto Y."/>
            <person name="Kinjo T."/>
            <person name="Motooka D."/>
            <person name="Nabeya D."/>
            <person name="Jung N."/>
            <person name="Uechi K."/>
            <person name="Horii T."/>
            <person name="Iida T."/>
            <person name="Fujita J."/>
            <person name="Nakamura S."/>
        </authorList>
    </citation>
    <scope>NUCLEOTIDE SEQUENCE [LARGE SCALE GENOMIC DNA]</scope>
    <source>
        <strain evidence="1 2">JCM 12687</strain>
    </source>
</reference>
<sequence>MAAVQPAWLRSPAARALLAAALSLSLVLGGAFVAVGRLHSSPADLDRPAQPVSDEQSENEVVEQARHLVDIAHLEKPTAGYLLMSCKDRDNPPYQGAVYLNFTVPAEARADTYFQNIGAAMVAHGWTEGQAPNQHLFGKTLNKDGVTAIVYRDDDYPNLGVARLYGQCRNMNDHRRDTTAWVDVTGRVQ</sequence>
<gene>
    <name evidence="1" type="primary">lppJ</name>
    <name evidence="1" type="ORF">MBRA_38850</name>
</gene>
<accession>A0ABM7KRL1</accession>
<proteinExistence type="predicted"/>
<keyword evidence="1" id="KW-0449">Lipoprotein</keyword>